<evidence type="ECO:0000313" key="2">
    <source>
        <dbReference type="Proteomes" id="UP000316621"/>
    </source>
</evidence>
<accession>A0A4Y7IW42</accession>
<protein>
    <recommendedName>
        <fullName evidence="3">RRM domain-containing protein</fullName>
    </recommendedName>
</protein>
<sequence length="319" mass="36335">MTSYHDEKMTIEELRFFYRIDREIYRYLAITLGKDPLRSMAIIALWISMEEMGYPSIILELLTYQSDIITNSACDEAEWAVYYIITGTPPPPPFYRTAVTDMNTTLTLIRDSGSAMYVSMKYLFEHGAIGYSSLKQIIGNLCSIMFADILRKAMLKNGFGDNPNDLVNDRADEDTNIPEVELDNSAPIKVEAGSSSGTTQGENISEFVRTSSFLTTFEEQPTVEIIPPCKRTLFVIFSRGFPISEDQIREFLVRTNGENCVESICMQQVRPPQRRQPMYAMIEFHATETIDKILAGEDKVRFFISGCHIQARRLEAREG</sequence>
<name>A0A4Y7IW42_PAPSO</name>
<dbReference type="Gramene" id="RZC52857">
    <property type="protein sequence ID" value="RZC52857"/>
    <property type="gene ID" value="C5167_021281"/>
</dbReference>
<evidence type="ECO:0000313" key="1">
    <source>
        <dbReference type="EMBL" id="RZC52857.1"/>
    </source>
</evidence>
<dbReference type="OrthoDB" id="1882251at2759"/>
<dbReference type="OMA" id="ANEIGVC"/>
<gene>
    <name evidence="1" type="ORF">C5167_021281</name>
</gene>
<dbReference type="PANTHER" id="PTHR33527">
    <property type="entry name" value="OS07G0274300 PROTEIN"/>
    <property type="match status" value="1"/>
</dbReference>
<evidence type="ECO:0008006" key="3">
    <source>
        <dbReference type="Google" id="ProtNLM"/>
    </source>
</evidence>
<dbReference type="AlphaFoldDB" id="A0A4Y7IW42"/>
<dbReference type="Proteomes" id="UP000316621">
    <property type="component" value="Chromosome 2"/>
</dbReference>
<proteinExistence type="predicted"/>
<dbReference type="EMBL" id="CM010716">
    <property type="protein sequence ID" value="RZC52857.1"/>
    <property type="molecule type" value="Genomic_DNA"/>
</dbReference>
<keyword evidence="2" id="KW-1185">Reference proteome</keyword>
<organism evidence="1 2">
    <name type="scientific">Papaver somniferum</name>
    <name type="common">Opium poppy</name>
    <dbReference type="NCBI Taxonomy" id="3469"/>
    <lineage>
        <taxon>Eukaryota</taxon>
        <taxon>Viridiplantae</taxon>
        <taxon>Streptophyta</taxon>
        <taxon>Embryophyta</taxon>
        <taxon>Tracheophyta</taxon>
        <taxon>Spermatophyta</taxon>
        <taxon>Magnoliopsida</taxon>
        <taxon>Ranunculales</taxon>
        <taxon>Papaveraceae</taxon>
        <taxon>Papaveroideae</taxon>
        <taxon>Papaver</taxon>
    </lineage>
</organism>
<reference evidence="1 2" key="1">
    <citation type="journal article" date="2018" name="Science">
        <title>The opium poppy genome and morphinan production.</title>
        <authorList>
            <person name="Guo L."/>
            <person name="Winzer T."/>
            <person name="Yang X."/>
            <person name="Li Y."/>
            <person name="Ning Z."/>
            <person name="He Z."/>
            <person name="Teodor R."/>
            <person name="Lu Y."/>
            <person name="Bowser T.A."/>
            <person name="Graham I.A."/>
            <person name="Ye K."/>
        </authorList>
    </citation>
    <scope>NUCLEOTIDE SEQUENCE [LARGE SCALE GENOMIC DNA]</scope>
    <source>
        <strain evidence="2">cv. HN1</strain>
        <tissue evidence="1">Leaves</tissue>
    </source>
</reference>
<dbReference type="PANTHER" id="PTHR33527:SF14">
    <property type="entry name" value="OS07G0274300 PROTEIN"/>
    <property type="match status" value="1"/>
</dbReference>